<feature type="compositionally biased region" description="Basic and acidic residues" evidence="4">
    <location>
        <begin position="130"/>
        <end position="185"/>
    </location>
</feature>
<feature type="region of interest" description="Disordered" evidence="4">
    <location>
        <begin position="125"/>
        <end position="222"/>
    </location>
</feature>
<dbReference type="RefSeq" id="WP_129203747.1">
    <property type="nucleotide sequence ID" value="NZ_CP035495.1"/>
</dbReference>
<feature type="chain" id="PRO_5020611248" evidence="5">
    <location>
        <begin position="30"/>
        <end position="394"/>
    </location>
</feature>
<dbReference type="KEGG" id="xyl:ET495_06990"/>
<name>A0A4P6EK91_9MICO</name>
<proteinExistence type="inferred from homology"/>
<evidence type="ECO:0000313" key="6">
    <source>
        <dbReference type="EMBL" id="QAY63032.1"/>
    </source>
</evidence>
<dbReference type="Gene3D" id="3.40.50.1980">
    <property type="entry name" value="Nitrogenase molybdenum iron protein domain"/>
    <property type="match status" value="3"/>
</dbReference>
<evidence type="ECO:0000256" key="4">
    <source>
        <dbReference type="SAM" id="MobiDB-lite"/>
    </source>
</evidence>
<accession>A0A4P6EK91</accession>
<dbReference type="AlphaFoldDB" id="A0A4P6EK91"/>
<dbReference type="PANTHER" id="PTHR42953">
    <property type="entry name" value="HIGH-AFFINITY ZINC UPTAKE SYSTEM PROTEIN ZNUA-RELATED"/>
    <property type="match status" value="1"/>
</dbReference>
<dbReference type="PROSITE" id="PS51257">
    <property type="entry name" value="PROKAR_LIPOPROTEIN"/>
    <property type="match status" value="1"/>
</dbReference>
<protein>
    <submittedName>
        <fullName evidence="6">Zinc ABC transporter substrate-binding protein</fullName>
    </submittedName>
</protein>
<comment type="similarity">
    <text evidence="1">Belongs to the bacterial solute-binding protein 9 family.</text>
</comment>
<evidence type="ECO:0000256" key="5">
    <source>
        <dbReference type="SAM" id="SignalP"/>
    </source>
</evidence>
<sequence>MHLRRTAALAATAVLVPLALTGCATTPSADDADGRVQVLASFYPLQFVAEQVGGDLVDVQNLTPPAADPHDLELSPARSREIGQADVVVFLSGFQPAVDDAIAQRQPENVVDAADHVTLLSASVTGGDQAHSHDHEADEADHAHDDAEADHDHEADTGATDDHADHDHATDDHDHATDDHDHATDEAATDEAATDDHATDGDATDDHAADDHADHDDMSGNDPHFWLDPTLLAQLADPVADALTKADPGSAETFAANAAALRDRLADLDQELAEGLAPFKGATLITNHTAFGYLAQRYGLEQVGITGLDHNTEPSPARLREIGQIARDHNVSTLFYETLVSPRVVQTLASDQGLKSAVLDTLEGLNQQSLDAGDDFISIMQRNLQILQEGLVAP</sequence>
<keyword evidence="7" id="KW-1185">Reference proteome</keyword>
<gene>
    <name evidence="6" type="ORF">ET495_06990</name>
</gene>
<evidence type="ECO:0000256" key="3">
    <source>
        <dbReference type="ARBA" id="ARBA00022729"/>
    </source>
</evidence>
<dbReference type="OrthoDB" id="9810636at2"/>
<dbReference type="EMBL" id="CP035495">
    <property type="protein sequence ID" value="QAY63032.1"/>
    <property type="molecule type" value="Genomic_DNA"/>
</dbReference>
<dbReference type="SUPFAM" id="SSF53807">
    <property type="entry name" value="Helical backbone' metal receptor"/>
    <property type="match status" value="1"/>
</dbReference>
<dbReference type="Proteomes" id="UP000291758">
    <property type="component" value="Chromosome"/>
</dbReference>
<keyword evidence="2" id="KW-0813">Transport</keyword>
<feature type="compositionally biased region" description="Basic and acidic residues" evidence="4">
    <location>
        <begin position="194"/>
        <end position="218"/>
    </location>
</feature>
<reference evidence="6 7" key="1">
    <citation type="submission" date="2019-01" db="EMBL/GenBank/DDBJ databases">
        <title>Genome sequencing of strain 2JSPR-7.</title>
        <authorList>
            <person name="Heo J."/>
            <person name="Kim S.-J."/>
            <person name="Kim J.-S."/>
            <person name="Hong S.-B."/>
            <person name="Kwon S.-W."/>
        </authorList>
    </citation>
    <scope>NUCLEOTIDE SEQUENCE [LARGE SCALE GENOMIC DNA]</scope>
    <source>
        <strain evidence="6 7">2JSPR-7</strain>
    </source>
</reference>
<feature type="signal peptide" evidence="5">
    <location>
        <begin position="1"/>
        <end position="29"/>
    </location>
</feature>
<dbReference type="GO" id="GO:0030001">
    <property type="term" value="P:metal ion transport"/>
    <property type="evidence" value="ECO:0007669"/>
    <property type="project" value="InterPro"/>
</dbReference>
<dbReference type="PANTHER" id="PTHR42953:SF3">
    <property type="entry name" value="HIGH-AFFINITY ZINC UPTAKE SYSTEM PROTEIN ZNUA"/>
    <property type="match status" value="1"/>
</dbReference>
<dbReference type="GO" id="GO:0046872">
    <property type="term" value="F:metal ion binding"/>
    <property type="evidence" value="ECO:0007669"/>
    <property type="project" value="InterPro"/>
</dbReference>
<dbReference type="Pfam" id="PF01297">
    <property type="entry name" value="ZnuA"/>
    <property type="match status" value="1"/>
</dbReference>
<dbReference type="InterPro" id="IPR050492">
    <property type="entry name" value="Bact_metal-bind_prot9"/>
</dbReference>
<dbReference type="InterPro" id="IPR006127">
    <property type="entry name" value="ZnuA-like"/>
</dbReference>
<keyword evidence="3 5" id="KW-0732">Signal</keyword>
<organism evidence="6 7">
    <name type="scientific">Xylanimonas allomyrinae</name>
    <dbReference type="NCBI Taxonomy" id="2509459"/>
    <lineage>
        <taxon>Bacteria</taxon>
        <taxon>Bacillati</taxon>
        <taxon>Actinomycetota</taxon>
        <taxon>Actinomycetes</taxon>
        <taxon>Micrococcales</taxon>
        <taxon>Promicromonosporaceae</taxon>
        <taxon>Xylanimonas</taxon>
    </lineage>
</organism>
<evidence type="ECO:0000313" key="7">
    <source>
        <dbReference type="Proteomes" id="UP000291758"/>
    </source>
</evidence>
<evidence type="ECO:0000256" key="2">
    <source>
        <dbReference type="ARBA" id="ARBA00022448"/>
    </source>
</evidence>
<evidence type="ECO:0000256" key="1">
    <source>
        <dbReference type="ARBA" id="ARBA00011028"/>
    </source>
</evidence>